<evidence type="ECO:0000256" key="1">
    <source>
        <dbReference type="ARBA" id="ARBA00022801"/>
    </source>
</evidence>
<dbReference type="EMBL" id="AP018732">
    <property type="protein sequence ID" value="BBE42231.1"/>
    <property type="molecule type" value="Genomic_DNA"/>
</dbReference>
<sequence length="291" mass="31034">MDWDDVVRRARDVQYEGPGIGLRIPGAGIGGLRIPLDLREGPVMMLGGSVDALVDLPPGMRGVNMSRSVRAVLESMDGARSLADFASAAASRLLELHEYSTSARVVVRTSAFIEEEAPVTGLRSPSRFSAIADFTRRRDGPASAWLGASVLGVTACPCGSELMRSASGGCDGFPCATHMQRARVLVAARPAGSTDLASLRSSALGGLSASAYPLLRRSDEASVIHGALSNPRFAEDVFRRVALSFIEGNPSFPRDGELRVRVRSYESIHGHDVVVEGMLRGEELLSLRRSS</sequence>
<accession>A0A4P2VDM6</accession>
<protein>
    <submittedName>
        <fullName evidence="2">GTP cyclohydrolase I</fullName>
        <ecNumber evidence="2">3.5.4.16</ecNumber>
    </submittedName>
</protein>
<dbReference type="Pfam" id="PF02649">
    <property type="entry name" value="GCHY-1"/>
    <property type="match status" value="1"/>
</dbReference>
<dbReference type="EC" id="3.5.4.16" evidence="2"/>
<gene>
    <name evidence="2" type="ORF">NAS2_0842</name>
</gene>
<dbReference type="GeneID" id="55584652"/>
<keyword evidence="3" id="KW-1185">Reference proteome</keyword>
<evidence type="ECO:0000313" key="2">
    <source>
        <dbReference type="EMBL" id="BBE42231.1"/>
    </source>
</evidence>
<keyword evidence="1 2" id="KW-0378">Hydrolase</keyword>
<dbReference type="KEGG" id="ccai:NAS2_0842"/>
<dbReference type="AlphaFoldDB" id="A0A4P2VDM6"/>
<dbReference type="InterPro" id="IPR003801">
    <property type="entry name" value="GTP_cyclohydrolase_FolE2/MptA"/>
</dbReference>
<dbReference type="PANTHER" id="PTHR36445:SF1">
    <property type="entry name" value="GTP CYCLOHYDROLASE MPTA"/>
    <property type="match status" value="1"/>
</dbReference>
<dbReference type="PANTHER" id="PTHR36445">
    <property type="entry name" value="GTP CYCLOHYDROLASE MPTA"/>
    <property type="match status" value="1"/>
</dbReference>
<organism evidence="2 3">
    <name type="scientific">Conexivisphaera calida</name>
    <dbReference type="NCBI Taxonomy" id="1874277"/>
    <lineage>
        <taxon>Archaea</taxon>
        <taxon>Nitrososphaerota</taxon>
        <taxon>Conexivisphaeria</taxon>
        <taxon>Conexivisphaerales</taxon>
        <taxon>Conexivisphaeraceae</taxon>
        <taxon>Conexivisphaera</taxon>
    </lineage>
</organism>
<reference evidence="2 3" key="1">
    <citation type="journal article" date="2019" name="ISME J.">
        <title>Isolation and characterization of a thermophilic sulfur- and iron-reducing thaumarchaeote from a terrestrial acidic hot spring.</title>
        <authorList>
            <person name="Kato S."/>
            <person name="Itoh T."/>
            <person name="Yuki M."/>
            <person name="Nagamori M."/>
            <person name="Ohnishi M."/>
            <person name="Uematsu K."/>
            <person name="Suzuki K."/>
            <person name="Takashina T."/>
            <person name="Ohkuma M."/>
        </authorList>
    </citation>
    <scope>NUCLEOTIDE SEQUENCE [LARGE SCALE GENOMIC DNA]</scope>
    <source>
        <strain evidence="2 3">NAS-02</strain>
    </source>
</reference>
<dbReference type="GO" id="GO:0003934">
    <property type="term" value="F:GTP cyclohydrolase I activity"/>
    <property type="evidence" value="ECO:0007669"/>
    <property type="project" value="UniProtKB-EC"/>
</dbReference>
<proteinExistence type="predicted"/>
<dbReference type="Gene3D" id="3.10.270.10">
    <property type="entry name" value="Urate Oxidase"/>
    <property type="match status" value="1"/>
</dbReference>
<evidence type="ECO:0000313" key="3">
    <source>
        <dbReference type="Proteomes" id="UP000509448"/>
    </source>
</evidence>
<dbReference type="OrthoDB" id="53087at2157"/>
<name>A0A4P2VDM6_9ARCH</name>
<dbReference type="Proteomes" id="UP000509448">
    <property type="component" value="Chromosome"/>
</dbReference>
<dbReference type="RefSeq" id="WP_174448484.1">
    <property type="nucleotide sequence ID" value="NZ_AP018732.1"/>
</dbReference>